<dbReference type="PANTHER" id="PTHR43319:SF3">
    <property type="entry name" value="BETA-LACTAMASE-RELATED DOMAIN-CONTAINING PROTEIN"/>
    <property type="match status" value="1"/>
</dbReference>
<evidence type="ECO:0000259" key="2">
    <source>
        <dbReference type="Pfam" id="PF00144"/>
    </source>
</evidence>
<dbReference type="Proteomes" id="UP000549394">
    <property type="component" value="Unassembled WGS sequence"/>
</dbReference>
<dbReference type="Gene3D" id="3.40.710.10">
    <property type="entry name" value="DD-peptidase/beta-lactamase superfamily"/>
    <property type="match status" value="1"/>
</dbReference>
<dbReference type="PANTHER" id="PTHR43319">
    <property type="entry name" value="BETA-LACTAMASE-RELATED"/>
    <property type="match status" value="1"/>
</dbReference>
<comment type="caution">
    <text evidence="3">The sequence shown here is derived from an EMBL/GenBank/DDBJ whole genome shotgun (WGS) entry which is preliminary data.</text>
</comment>
<feature type="signal peptide" evidence="1">
    <location>
        <begin position="1"/>
        <end position="18"/>
    </location>
</feature>
<evidence type="ECO:0000256" key="1">
    <source>
        <dbReference type="SAM" id="SignalP"/>
    </source>
</evidence>
<reference evidence="3 4" key="1">
    <citation type="submission" date="2020-08" db="EMBL/GenBank/DDBJ databases">
        <authorList>
            <person name="Hejnol A."/>
        </authorList>
    </citation>
    <scope>NUCLEOTIDE SEQUENCE [LARGE SCALE GENOMIC DNA]</scope>
</reference>
<protein>
    <recommendedName>
        <fullName evidence="2">Beta-lactamase-related domain-containing protein</fullName>
    </recommendedName>
</protein>
<dbReference type="OrthoDB" id="5946976at2759"/>
<keyword evidence="1" id="KW-0732">Signal</keyword>
<proteinExistence type="predicted"/>
<keyword evidence="4" id="KW-1185">Reference proteome</keyword>
<name>A0A7I8VMT5_9ANNE</name>
<feature type="chain" id="PRO_5029617332" description="Beta-lactamase-related domain-containing protein" evidence="1">
    <location>
        <begin position="19"/>
        <end position="418"/>
    </location>
</feature>
<organism evidence="3 4">
    <name type="scientific">Dimorphilus gyrociliatus</name>
    <dbReference type="NCBI Taxonomy" id="2664684"/>
    <lineage>
        <taxon>Eukaryota</taxon>
        <taxon>Metazoa</taxon>
        <taxon>Spiralia</taxon>
        <taxon>Lophotrochozoa</taxon>
        <taxon>Annelida</taxon>
        <taxon>Polychaeta</taxon>
        <taxon>Polychaeta incertae sedis</taxon>
        <taxon>Dinophilidae</taxon>
        <taxon>Dimorphilus</taxon>
    </lineage>
</organism>
<dbReference type="Pfam" id="PF00144">
    <property type="entry name" value="Beta-lactamase"/>
    <property type="match status" value="1"/>
</dbReference>
<accession>A0A7I8VMT5</accession>
<dbReference type="InterPro" id="IPR001466">
    <property type="entry name" value="Beta-lactam-related"/>
</dbReference>
<evidence type="ECO:0000313" key="4">
    <source>
        <dbReference type="Proteomes" id="UP000549394"/>
    </source>
</evidence>
<feature type="domain" description="Beta-lactamase-related" evidence="2">
    <location>
        <begin position="46"/>
        <end position="403"/>
    </location>
</feature>
<evidence type="ECO:0000313" key="3">
    <source>
        <dbReference type="EMBL" id="CAD5117527.1"/>
    </source>
</evidence>
<gene>
    <name evidence="3" type="ORF">DGYR_LOCUS6046</name>
</gene>
<dbReference type="InterPro" id="IPR052907">
    <property type="entry name" value="Beta-lactamase/esterase"/>
</dbReference>
<dbReference type="InterPro" id="IPR012338">
    <property type="entry name" value="Beta-lactam/transpept-like"/>
</dbReference>
<dbReference type="EMBL" id="CAJFCJ010000007">
    <property type="protein sequence ID" value="CAD5117527.1"/>
    <property type="molecule type" value="Genomic_DNA"/>
</dbReference>
<dbReference type="AlphaFoldDB" id="A0A7I8VMT5"/>
<dbReference type="SUPFAM" id="SSF56601">
    <property type="entry name" value="beta-lactamase/transpeptidase-like"/>
    <property type="match status" value="1"/>
</dbReference>
<sequence length="418" mass="47324">MGFVKPVLLAIIAIGVYNYYTKEKPAPVTSVKMRIEKGWEQVGEKFKELVLAGEIKGSSFSVRHKGKEVVNIVGGYADKDSLLEWDFDTLSLLFSSTKMYGATIILHMVERKQLSLDDTVSKYWPEFAKNGKKDITIGDILTHRSCLFLVDQNYDPEDLIVNPKAVEKIFEDQEPSCRIGKDHAYHAFTYGALLHLIVRRVDNKGRGLSQYFREEIGIPHNLDTFIGLPYEENYRTTRMERIPILSSELLRSDAHVYRELSFGLLLNPNSPLAKSVKYPSMYLEDYSVNNPNKRRAPDACCLGFSTTSSMTKFFSLLEAGKILKNETLDLITTPVSDGENILVKVKIFFSHGFFITNLSGKKVYGHSGAGGQSLFSDKENELVFAYLTNYATIYSRGDDPRFIQLFNAAYECLKNVTK</sequence>